<dbReference type="STRING" id="218851.A0A2G5EZ00"/>
<evidence type="ECO:0000313" key="5">
    <source>
        <dbReference type="EMBL" id="PIA60952.1"/>
    </source>
</evidence>
<reference evidence="5 6" key="1">
    <citation type="submission" date="2017-09" db="EMBL/GenBank/DDBJ databases">
        <title>WGS assembly of Aquilegia coerulea Goldsmith.</title>
        <authorList>
            <person name="Hodges S."/>
            <person name="Kramer E."/>
            <person name="Nordborg M."/>
            <person name="Tomkins J."/>
            <person name="Borevitz J."/>
            <person name="Derieg N."/>
            <person name="Yan J."/>
            <person name="Mihaltcheva S."/>
            <person name="Hayes R.D."/>
            <person name="Rokhsar D."/>
        </authorList>
    </citation>
    <scope>NUCLEOTIDE SEQUENCE [LARGE SCALE GENOMIC DNA]</scope>
    <source>
        <strain evidence="6">cv. Goldsmith</strain>
    </source>
</reference>
<dbReference type="AlphaFoldDB" id="A0A2G5EZ00"/>
<name>A0A2G5EZ00_AQUCA</name>
<dbReference type="InParanoid" id="A0A2G5EZ00"/>
<comment type="caution">
    <text evidence="2">Lacks conserved residue(s) required for the propagation of feature annotation.</text>
</comment>
<evidence type="ECO:0000256" key="2">
    <source>
        <dbReference type="PROSITE-ProRule" id="PRU01002"/>
    </source>
</evidence>
<feature type="region of interest" description="Disordered" evidence="3">
    <location>
        <begin position="512"/>
        <end position="626"/>
    </location>
</feature>
<proteinExistence type="predicted"/>
<keyword evidence="6" id="KW-1185">Reference proteome</keyword>
<organism evidence="5 6">
    <name type="scientific">Aquilegia coerulea</name>
    <name type="common">Rocky mountain columbine</name>
    <dbReference type="NCBI Taxonomy" id="218851"/>
    <lineage>
        <taxon>Eukaryota</taxon>
        <taxon>Viridiplantae</taxon>
        <taxon>Streptophyta</taxon>
        <taxon>Embryophyta</taxon>
        <taxon>Tracheophyta</taxon>
        <taxon>Spermatophyta</taxon>
        <taxon>Magnoliopsida</taxon>
        <taxon>Ranunculales</taxon>
        <taxon>Ranunculaceae</taxon>
        <taxon>Thalictroideae</taxon>
        <taxon>Aquilegia</taxon>
    </lineage>
</organism>
<evidence type="ECO:0000259" key="4">
    <source>
        <dbReference type="PROSITE" id="PS51667"/>
    </source>
</evidence>
<dbReference type="PANTHER" id="PTHR31917:SF164">
    <property type="entry name" value="DUF724 DOMAIN-CONTAINING PROTEIN 7-LIKE"/>
    <property type="match status" value="1"/>
</dbReference>
<evidence type="ECO:0000256" key="1">
    <source>
        <dbReference type="ARBA" id="ARBA00023242"/>
    </source>
</evidence>
<dbReference type="SMART" id="SM00743">
    <property type="entry name" value="Agenet"/>
    <property type="match status" value="2"/>
</dbReference>
<dbReference type="OrthoDB" id="1962841at2759"/>
<dbReference type="InterPro" id="IPR014002">
    <property type="entry name" value="Agenet_dom_plant"/>
</dbReference>
<feature type="compositionally biased region" description="Polar residues" evidence="3">
    <location>
        <begin position="601"/>
        <end position="610"/>
    </location>
</feature>
<dbReference type="InterPro" id="IPR008395">
    <property type="entry name" value="Agenet-like_dom"/>
</dbReference>
<dbReference type="Proteomes" id="UP000230069">
    <property type="component" value="Unassembled WGS sequence"/>
</dbReference>
<dbReference type="CDD" id="cd20405">
    <property type="entry name" value="Tudor_Agenet_AtDUF_rpt1_3"/>
    <property type="match status" value="1"/>
</dbReference>
<feature type="domain" description="WRC" evidence="4">
    <location>
        <begin position="461"/>
        <end position="506"/>
    </location>
</feature>
<dbReference type="PROSITE" id="PS51667">
    <property type="entry name" value="WRC"/>
    <property type="match status" value="2"/>
</dbReference>
<accession>A0A2G5EZ00</accession>
<gene>
    <name evidence="5" type="ORF">AQUCO_00300462v1</name>
</gene>
<dbReference type="CDD" id="cd20406">
    <property type="entry name" value="Tudor_Agenet_AtDUF_rpt2_4"/>
    <property type="match status" value="1"/>
</dbReference>
<evidence type="ECO:0000256" key="3">
    <source>
        <dbReference type="SAM" id="MobiDB-lite"/>
    </source>
</evidence>
<feature type="domain" description="WRC" evidence="4">
    <location>
        <begin position="405"/>
        <end position="453"/>
    </location>
</feature>
<dbReference type="EMBL" id="KZ305020">
    <property type="protein sequence ID" value="PIA60952.1"/>
    <property type="molecule type" value="Genomic_DNA"/>
</dbReference>
<protein>
    <recommendedName>
        <fullName evidence="4">WRC domain-containing protein</fullName>
    </recommendedName>
</protein>
<feature type="region of interest" description="Disordered" evidence="3">
    <location>
        <begin position="442"/>
        <end position="472"/>
    </location>
</feature>
<dbReference type="InterPro" id="IPR014977">
    <property type="entry name" value="WRC_dom"/>
</dbReference>
<evidence type="ECO:0000313" key="6">
    <source>
        <dbReference type="Proteomes" id="UP000230069"/>
    </source>
</evidence>
<feature type="compositionally biased region" description="Basic and acidic residues" evidence="3">
    <location>
        <begin position="540"/>
        <end position="553"/>
    </location>
</feature>
<keyword evidence="1" id="KW-0539">Nucleus</keyword>
<dbReference type="Pfam" id="PF05641">
    <property type="entry name" value="Agenet"/>
    <property type="match status" value="1"/>
</dbReference>
<dbReference type="PANTHER" id="PTHR31917">
    <property type="entry name" value="AGENET DOMAIN-CONTAINING PROTEIN-RELATED"/>
    <property type="match status" value="1"/>
</dbReference>
<sequence length="670" mass="76135">MEETQFIKGMEVEVCSDDVGLRGAWFTATVIRANQKRKLPARTKKGNQSNEIEREKVYVEYHTLVANEKSSKPLREYVDSIYLRPIPPREVYHSFQSSDEVDAYYHDGWWEGIVIRVVENSRYVVYFRSGKEEIEFGQSDLRIHREWVKGLWKPPMLEEKVEEDADVSLVPDMEDKAEKLQEKQINLEDGSVQAFDVQASAPDKANDKTITSLAYNTSVPKDKDREHNEVDGRRSDQANLSLVYNTADAANESNTRMENIKRPTPESNKISQSCKKLKESEVTEGCSFVNIDINETLPSTSPLEELTDHPARSIDRTSISCVLNFDGYWSHPALSEFSSSALANIGEKECESSKPQVECSQENIADQSTPYSSQCPDLLEQEGCNKKRRRGPRKQSQFLLDPLLPSGDMRCRRTGKGWRCREMALSEKIYCEKHQLEQVLHNKRRRKGPKKESRFAMDPLLPSGHPQCRRSGKGWRCSEMALLQKIYCEKHQLEQDTYNEKRRKRRREQISLVACDSEKSSQFNSDDPLPSDDQQCSGVVRDDTNQRKGEIGGHETANLKTRGHSEEMLPEASAKGEQATANLETRGQSEEMLSEAPAKGEQTTANLETRGQSEEMLSEAPAKGEQATANLETGIQLEEMVSEASAQDPFLGIALEFHRQTPLRYPLWGP</sequence>